<name>A0A331YXT4_KLEPN</name>
<organism evidence="1 2">
    <name type="scientific">Klebsiella pneumoniae</name>
    <dbReference type="NCBI Taxonomy" id="573"/>
    <lineage>
        <taxon>Bacteria</taxon>
        <taxon>Pseudomonadati</taxon>
        <taxon>Pseudomonadota</taxon>
        <taxon>Gammaproteobacteria</taxon>
        <taxon>Enterobacterales</taxon>
        <taxon>Enterobacteriaceae</taxon>
        <taxon>Klebsiella/Raoultella group</taxon>
        <taxon>Klebsiella</taxon>
        <taxon>Klebsiella pneumoniae complex</taxon>
    </lineage>
</organism>
<protein>
    <submittedName>
        <fullName evidence="1">Uncharacterized protein</fullName>
    </submittedName>
</protein>
<sequence>MKAWASGHGKAAINAVMIDCLFTGQCHPSKPASLADNFREWHEKFLRQNTTLSRLDSIHCKTTTVIKPYCKKPGDNSIVCNRAHYAVFQRVSLIWYMRLNEMKTRHGQRIQEDINGGSRGQVSIATRSGGGLEYSLRRGKDSHPGYAEACRFTTFRHVPPGACRCARWPVRKAMAAVTRVSKPLFMEVILLKSAINSS</sequence>
<accession>A0A331YXT4</accession>
<dbReference type="EMBL" id="UFEU01000002">
    <property type="protein sequence ID" value="SSK22631.1"/>
    <property type="molecule type" value="Genomic_DNA"/>
</dbReference>
<reference evidence="1 2" key="1">
    <citation type="submission" date="2018-07" db="EMBL/GenBank/DDBJ databases">
        <authorList>
            <consortium name="Pathogen Informatics"/>
        </authorList>
    </citation>
    <scope>NUCLEOTIDE SEQUENCE [LARGE SCALE GENOMIC DNA]</scope>
    <source>
        <strain evidence="1 2">4300STDY6470422</strain>
    </source>
</reference>
<evidence type="ECO:0000313" key="2">
    <source>
        <dbReference type="Proteomes" id="UP000252603"/>
    </source>
</evidence>
<gene>
    <name evidence="1" type="ORF">SAMEA4364603_00952</name>
</gene>
<proteinExistence type="predicted"/>
<evidence type="ECO:0000313" key="1">
    <source>
        <dbReference type="EMBL" id="SSK22631.1"/>
    </source>
</evidence>
<dbReference type="AlphaFoldDB" id="A0A331YXT4"/>
<dbReference type="Proteomes" id="UP000252603">
    <property type="component" value="Unassembled WGS sequence"/>
</dbReference>